<dbReference type="EMBL" id="LR798397">
    <property type="protein sequence ID" value="CAB5229115.1"/>
    <property type="molecule type" value="Genomic_DNA"/>
</dbReference>
<evidence type="ECO:0000313" key="6">
    <source>
        <dbReference type="EMBL" id="CAB4184003.1"/>
    </source>
</evidence>
<evidence type="ECO:0000313" key="11">
    <source>
        <dbReference type="EMBL" id="CAB5229115.1"/>
    </source>
</evidence>
<evidence type="ECO:0000313" key="2">
    <source>
        <dbReference type="EMBL" id="CAB4146587.1"/>
    </source>
</evidence>
<dbReference type="EMBL" id="LR797060">
    <property type="protein sequence ID" value="CAB4184003.1"/>
    <property type="molecule type" value="Genomic_DNA"/>
</dbReference>
<sequence length="232" mass="24288">MTLAPRSIKCLEGVHPDIAAVVRRADELGARFHVTCGLRTVEEQTRLYKAGKSRTMKSRHLTGHAVDFVVAEPGGGVSYDHADMAACADIFKRAAKELGIAIEWGGDWKSFVDTPHIELDRRVYKAGGTKTPAPISVSDSPSVPLAPAAPLPQSGTIWGTIAGAGAGVMAYLDQTVAALLEWSAKLTELSPVQSALAGMGGNVKSMTLGLGIGAAVYVVSRRVKAAQEGKPG</sequence>
<name>A0A6J7XG97_9CAUD</name>
<evidence type="ECO:0000313" key="4">
    <source>
        <dbReference type="EMBL" id="CAB4172398.1"/>
    </source>
</evidence>
<proteinExistence type="predicted"/>
<dbReference type="EMBL" id="LR797307">
    <property type="protein sequence ID" value="CAB4200475.1"/>
    <property type="molecule type" value="Genomic_DNA"/>
</dbReference>
<dbReference type="EMBL" id="LR797463">
    <property type="protein sequence ID" value="CAB4218340.1"/>
    <property type="molecule type" value="Genomic_DNA"/>
</dbReference>
<dbReference type="EMBL" id="LR796763">
    <property type="protein sequence ID" value="CAB4164307.1"/>
    <property type="molecule type" value="Genomic_DNA"/>
</dbReference>
<evidence type="ECO:0000313" key="8">
    <source>
        <dbReference type="EMBL" id="CAB4200475.1"/>
    </source>
</evidence>
<evidence type="ECO:0000259" key="1">
    <source>
        <dbReference type="Pfam" id="PF13539"/>
    </source>
</evidence>
<dbReference type="GO" id="GO:0004180">
    <property type="term" value="F:carboxypeptidase activity"/>
    <property type="evidence" value="ECO:0007669"/>
    <property type="project" value="UniProtKB-KW"/>
</dbReference>
<dbReference type="EMBL" id="LR796881">
    <property type="protein sequence ID" value="CAB4172398.1"/>
    <property type="molecule type" value="Genomic_DNA"/>
</dbReference>
<feature type="domain" description="Peptidase M15C" evidence="1">
    <location>
        <begin position="53"/>
        <end position="119"/>
    </location>
</feature>
<organism evidence="11">
    <name type="scientific">uncultured Caudovirales phage</name>
    <dbReference type="NCBI Taxonomy" id="2100421"/>
    <lineage>
        <taxon>Viruses</taxon>
        <taxon>Duplodnaviria</taxon>
        <taxon>Heunggongvirae</taxon>
        <taxon>Uroviricota</taxon>
        <taxon>Caudoviricetes</taxon>
        <taxon>Peduoviridae</taxon>
        <taxon>Maltschvirus</taxon>
        <taxon>Maltschvirus maltsch</taxon>
    </lineage>
</organism>
<dbReference type="EMBL" id="LR797102">
    <property type="protein sequence ID" value="CAB4187724.1"/>
    <property type="molecule type" value="Genomic_DNA"/>
</dbReference>
<evidence type="ECO:0000313" key="5">
    <source>
        <dbReference type="EMBL" id="CAB4177764.1"/>
    </source>
</evidence>
<evidence type="ECO:0000313" key="7">
    <source>
        <dbReference type="EMBL" id="CAB4187724.1"/>
    </source>
</evidence>
<reference evidence="11" key="1">
    <citation type="submission" date="2020-05" db="EMBL/GenBank/DDBJ databases">
        <authorList>
            <person name="Chiriac C."/>
            <person name="Salcher M."/>
            <person name="Ghai R."/>
            <person name="Kavagutti S V."/>
        </authorList>
    </citation>
    <scope>NUCLEOTIDE SEQUENCE</scope>
</reference>
<dbReference type="InterPro" id="IPR009045">
    <property type="entry name" value="Zn_M74/Hedgehog-like"/>
</dbReference>
<dbReference type="SUPFAM" id="SSF55166">
    <property type="entry name" value="Hedgehog/DD-peptidase"/>
    <property type="match status" value="1"/>
</dbReference>
<dbReference type="EMBL" id="LR797405">
    <property type="protein sequence ID" value="CAB4214107.1"/>
    <property type="molecule type" value="Genomic_DNA"/>
</dbReference>
<evidence type="ECO:0000313" key="9">
    <source>
        <dbReference type="EMBL" id="CAB4214107.1"/>
    </source>
</evidence>
<accession>A0A6J7XG97</accession>
<keyword evidence="11" id="KW-0121">Carboxypeptidase</keyword>
<dbReference type="EMBL" id="LR796953">
    <property type="protein sequence ID" value="CAB4177764.1"/>
    <property type="molecule type" value="Genomic_DNA"/>
</dbReference>
<gene>
    <name evidence="5" type="ORF">UFOVP1006_48</name>
    <name evidence="6" type="ORF">UFOVP1096_32</name>
    <name evidence="7" type="ORF">UFOVP1157_55</name>
    <name evidence="8" type="ORF">UFOVP1347_45</name>
    <name evidence="9" type="ORF">UFOVP1455_23</name>
    <name evidence="11" type="ORF">UFOVP1543_23</name>
    <name evidence="10" type="ORF">UFOVP1606_19</name>
    <name evidence="2" type="ORF">UFOVP497_40</name>
    <name evidence="3" type="ORF">UFOVP834_16</name>
    <name evidence="4" type="ORF">UFOVP922_55</name>
</gene>
<dbReference type="InterPro" id="IPR039561">
    <property type="entry name" value="Peptidase_M15C"/>
</dbReference>
<evidence type="ECO:0000313" key="10">
    <source>
        <dbReference type="EMBL" id="CAB4218340.1"/>
    </source>
</evidence>
<dbReference type="Gene3D" id="3.30.1380.10">
    <property type="match status" value="1"/>
</dbReference>
<keyword evidence="11" id="KW-0645">Protease</keyword>
<dbReference type="Pfam" id="PF13539">
    <property type="entry name" value="Peptidase_M15_4"/>
    <property type="match status" value="1"/>
</dbReference>
<protein>
    <submittedName>
        <fullName evidence="11">D-alanyl-D-alanine carboxypeptidase</fullName>
    </submittedName>
</protein>
<dbReference type="CDD" id="cd14845">
    <property type="entry name" value="L-Ala-D-Glu_peptidase_like"/>
    <property type="match status" value="1"/>
</dbReference>
<evidence type="ECO:0000313" key="3">
    <source>
        <dbReference type="EMBL" id="CAB4164307.1"/>
    </source>
</evidence>
<keyword evidence="11" id="KW-0378">Hydrolase</keyword>
<dbReference type="EMBL" id="LR796470">
    <property type="protein sequence ID" value="CAB4146587.1"/>
    <property type="molecule type" value="Genomic_DNA"/>
</dbReference>